<dbReference type="Pfam" id="PF03291">
    <property type="entry name" value="mRNA_G-N7_MeTrfase"/>
    <property type="match status" value="2"/>
</dbReference>
<evidence type="ECO:0000256" key="7">
    <source>
        <dbReference type="ARBA" id="ARBA00044712"/>
    </source>
</evidence>
<dbReference type="PROSITE" id="PS51562">
    <property type="entry name" value="RNA_CAP0_MT"/>
    <property type="match status" value="1"/>
</dbReference>
<sequence length="1238" mass="136005">MDTLEEICQNGRRELGTRPIVAMDAPFFDYLHNRAPQDVVTDGSKDAYGGDQPQLLFHDLLKHWTRVATTVRPPPSQICRIPMQMTKSVVINGNDPGFPGPLCCPLTKANGLSMVAQESDNYWVTEKSDGIRVVFVSILSPQFPRWRMILRRSLVPAQAQEEGEQQQVQQHQPRLLDLCLADIITVESGFTELRMHSLLQESSQLRLTIGTHILRKTDRPDIFALVLRTADVNAPEQSVMVHRMLCPRHFSYVFDRSMTNSYLLTEEYPLTQLSSVILDTELVLAKKAPVSAAEGNATTTTKRLFLAAFDMYAFESVAPGNPCDVWLQQTAQGKQKQIASSSLGGVVERFLSSSQLRRLDRDSMTTRLELMQREVFDPLHKVFQSQLTPFLPLVTVPIVLKRMVKVAEMRSLFPFLSARSVVNPHQTSTKHPISTTLYEFSEYPFGVTHNDGFIFTPDQFDLISGSQPRQLKWKWPDKLTVDWLVKPARSNRTAPVAAGTAATQQQQQQQPVGLFDVSLYFKKKRDASTADAGHTQFSRAMVMDNPNGLQVMSNRGGGAALIEDGGVIVESRFDASRGRWIMEKLRNEKTEANSVVTVVSVLESAAENLDLSSLCELLGIEGPSAGSSLLLPNSAALTTTTATTPTAEEAVASSSAPIDASSSSLEKCETESASTAAPSTNGSILAVPTVKTCKLVVRATQLKFSNEVSLVLQWSVKLPAVRNVITCNHRKIEECFGLGEPCAEIDASSRLKDVMMLALGNGGGSYAWSNMVVDAFFDGNSGRWGIVKLHPTLSSNDAFNTQVLEHLMSIATFHARTGAFPELPEGLNRPNERVELPRDKEAAAWVDALHVETNRHYAERAMMLSHGKQQRSVLRRINNFIKSTLLHNGVDSARTMVGEGNREYGARVLDLCCGRGGDLQKWKNLKPIASLVLVDSCFEAVAEAAARYSVGAGLSTKIVAGRPGYPGIPAKFFVRDCFERCGMQEMFQQIHSSLTTTEPSTPSTGLFDVVSCQFSMHYGFSEESRVRAFLANISDALTSGGVFVGTTVDDRRLLELRKKHGDRFGNSVYQVDFTAATTSPPHGINAAATVTSAEEGHAQQQQQQTRSSSSSPVLYGDAYSISVEHSVESQTEYVVHWKNFVQLAASEYDLSLVESLNFIDAFKLYVGTSIGQGVLNSVVKESGGGGGDANEHHQGDQLLAPNGGSGLRRLSNGELTLVLDEEEEEAVSLFRTFVFSKI</sequence>
<keyword evidence="11" id="KW-1185">Reference proteome</keyword>
<evidence type="ECO:0000259" key="9">
    <source>
        <dbReference type="PROSITE" id="PS51562"/>
    </source>
</evidence>
<keyword evidence="3" id="KW-0808">Transferase</keyword>
<keyword evidence="6" id="KW-0507">mRNA processing</keyword>
<dbReference type="GO" id="GO:0004482">
    <property type="term" value="F:mRNA 5'-cap (guanine-N7-)-methyltransferase activity"/>
    <property type="evidence" value="ECO:0007669"/>
    <property type="project" value="UniProtKB-EC"/>
</dbReference>
<dbReference type="AlphaFoldDB" id="A0A0S4JKH1"/>
<dbReference type="PANTHER" id="PTHR12189:SF2">
    <property type="entry name" value="MRNA CAP GUANINE-N7 METHYLTRANSFERASE"/>
    <property type="match status" value="1"/>
</dbReference>
<dbReference type="OrthoDB" id="10248867at2759"/>
<evidence type="ECO:0000256" key="5">
    <source>
        <dbReference type="ARBA" id="ARBA00022884"/>
    </source>
</evidence>
<dbReference type="InterPro" id="IPR029063">
    <property type="entry name" value="SAM-dependent_MTases_sf"/>
</dbReference>
<evidence type="ECO:0000256" key="4">
    <source>
        <dbReference type="ARBA" id="ARBA00022691"/>
    </source>
</evidence>
<dbReference type="Gene3D" id="2.40.50.140">
    <property type="entry name" value="Nucleic acid-binding proteins"/>
    <property type="match status" value="1"/>
</dbReference>
<dbReference type="EC" id="2.1.1.56" evidence="1"/>
<dbReference type="VEuPathDB" id="TriTrypDB:BSAL_26610"/>
<dbReference type="InterPro" id="IPR039753">
    <property type="entry name" value="RG7MT1"/>
</dbReference>
<evidence type="ECO:0000256" key="8">
    <source>
        <dbReference type="SAM" id="MobiDB-lite"/>
    </source>
</evidence>
<evidence type="ECO:0000256" key="6">
    <source>
        <dbReference type="ARBA" id="ARBA00023042"/>
    </source>
</evidence>
<comment type="catalytic activity">
    <reaction evidence="7">
        <text>a 5'-end (5'-triphosphoguanosine)-ribonucleoside in mRNA + S-adenosyl-L-methionine = a 5'-end (N(7)-methyl 5'-triphosphoguanosine)-ribonucleoside in mRNA + S-adenosyl-L-homocysteine</text>
        <dbReference type="Rhea" id="RHEA:67008"/>
        <dbReference type="Rhea" id="RHEA-COMP:17166"/>
        <dbReference type="Rhea" id="RHEA-COMP:17167"/>
        <dbReference type="ChEBI" id="CHEBI:57856"/>
        <dbReference type="ChEBI" id="CHEBI:59789"/>
        <dbReference type="ChEBI" id="CHEBI:156461"/>
        <dbReference type="ChEBI" id="CHEBI:167617"/>
        <dbReference type="EC" id="2.1.1.56"/>
    </reaction>
</comment>
<keyword evidence="5" id="KW-0694">RNA-binding</keyword>
<evidence type="ECO:0000256" key="2">
    <source>
        <dbReference type="ARBA" id="ARBA00022603"/>
    </source>
</evidence>
<dbReference type="PANTHER" id="PTHR12189">
    <property type="entry name" value="MRNA GUANINE-7- METHYLTRANSFERASE"/>
    <property type="match status" value="1"/>
</dbReference>
<reference evidence="11" key="1">
    <citation type="submission" date="2015-09" db="EMBL/GenBank/DDBJ databases">
        <authorList>
            <consortium name="Pathogen Informatics"/>
        </authorList>
    </citation>
    <scope>NUCLEOTIDE SEQUENCE [LARGE SCALE GENOMIC DNA]</scope>
    <source>
        <strain evidence="11">Lake Konstanz</strain>
    </source>
</reference>
<evidence type="ECO:0000256" key="1">
    <source>
        <dbReference type="ARBA" id="ARBA00011926"/>
    </source>
</evidence>
<dbReference type="GO" id="GO:0005634">
    <property type="term" value="C:nucleus"/>
    <property type="evidence" value="ECO:0007669"/>
    <property type="project" value="TreeGrafter"/>
</dbReference>
<dbReference type="SUPFAM" id="SSF53335">
    <property type="entry name" value="S-adenosyl-L-methionine-dependent methyltransferases"/>
    <property type="match status" value="1"/>
</dbReference>
<evidence type="ECO:0000313" key="10">
    <source>
        <dbReference type="EMBL" id="CUG90421.1"/>
    </source>
</evidence>
<dbReference type="Gene3D" id="3.30.470.30">
    <property type="entry name" value="DNA ligase/mRNA capping enzyme"/>
    <property type="match status" value="1"/>
</dbReference>
<keyword evidence="2" id="KW-0489">Methyltransferase</keyword>
<dbReference type="Proteomes" id="UP000051952">
    <property type="component" value="Unassembled WGS sequence"/>
</dbReference>
<keyword evidence="4" id="KW-0949">S-adenosyl-L-methionine</keyword>
<dbReference type="OMA" id="CESECFT"/>
<name>A0A0S4JKH1_BODSA</name>
<accession>A0A0S4JKH1</accession>
<organism evidence="10 11">
    <name type="scientific">Bodo saltans</name>
    <name type="common">Flagellated protozoan</name>
    <dbReference type="NCBI Taxonomy" id="75058"/>
    <lineage>
        <taxon>Eukaryota</taxon>
        <taxon>Discoba</taxon>
        <taxon>Euglenozoa</taxon>
        <taxon>Kinetoplastea</taxon>
        <taxon>Metakinetoplastina</taxon>
        <taxon>Eubodonida</taxon>
        <taxon>Bodonidae</taxon>
        <taxon>Bodo</taxon>
    </lineage>
</organism>
<feature type="domain" description="MRNA cap 0 methyltransferase" evidence="9">
    <location>
        <begin position="869"/>
        <end position="1238"/>
    </location>
</feature>
<dbReference type="InterPro" id="IPR012340">
    <property type="entry name" value="NA-bd_OB-fold"/>
</dbReference>
<evidence type="ECO:0000313" key="11">
    <source>
        <dbReference type="Proteomes" id="UP000051952"/>
    </source>
</evidence>
<gene>
    <name evidence="10" type="ORF">BSAL_26610</name>
</gene>
<dbReference type="GO" id="GO:0003723">
    <property type="term" value="F:RNA binding"/>
    <property type="evidence" value="ECO:0007669"/>
    <property type="project" value="UniProtKB-KW"/>
</dbReference>
<protein>
    <recommendedName>
        <fullName evidence="1">mRNA (guanine-N(7))-methyltransferase</fullName>
        <ecNumber evidence="1">2.1.1.56</ecNumber>
    </recommendedName>
</protein>
<proteinExistence type="predicted"/>
<dbReference type="EMBL" id="CYKH01001823">
    <property type="protein sequence ID" value="CUG90421.1"/>
    <property type="molecule type" value="Genomic_DNA"/>
</dbReference>
<dbReference type="SUPFAM" id="SSF50249">
    <property type="entry name" value="Nucleic acid-binding proteins"/>
    <property type="match status" value="1"/>
</dbReference>
<keyword evidence="6" id="KW-0506">mRNA capping</keyword>
<feature type="region of interest" description="Disordered" evidence="8">
    <location>
        <begin position="1182"/>
        <end position="1205"/>
    </location>
</feature>
<dbReference type="InterPro" id="IPR004971">
    <property type="entry name" value="mRNA_G-N7_MeTrfase_dom"/>
</dbReference>
<dbReference type="Gene3D" id="3.40.50.150">
    <property type="entry name" value="Vaccinia Virus protein VP39"/>
    <property type="match status" value="1"/>
</dbReference>
<evidence type="ECO:0000256" key="3">
    <source>
        <dbReference type="ARBA" id="ARBA00022679"/>
    </source>
</evidence>